<dbReference type="EMBL" id="VMNX01000213">
    <property type="protein sequence ID" value="MPY53726.1"/>
    <property type="molecule type" value="Genomic_DNA"/>
</dbReference>
<evidence type="ECO:0000256" key="6">
    <source>
        <dbReference type="SAM" id="MobiDB-lite"/>
    </source>
</evidence>
<keyword evidence="2" id="KW-0813">Transport</keyword>
<evidence type="ECO:0000313" key="9">
    <source>
        <dbReference type="Proteomes" id="UP000373149"/>
    </source>
</evidence>
<comment type="caution">
    <text evidence="8">The sequence shown here is derived from an EMBL/GenBank/DDBJ whole genome shotgun (WGS) entry which is preliminary data.</text>
</comment>
<dbReference type="GO" id="GO:0005524">
    <property type="term" value="F:ATP binding"/>
    <property type="evidence" value="ECO:0007669"/>
    <property type="project" value="UniProtKB-KW"/>
</dbReference>
<feature type="domain" description="ABC transporter" evidence="7">
    <location>
        <begin position="8"/>
        <end position="225"/>
    </location>
</feature>
<evidence type="ECO:0000256" key="4">
    <source>
        <dbReference type="ARBA" id="ARBA00022840"/>
    </source>
</evidence>
<dbReference type="InterPro" id="IPR017871">
    <property type="entry name" value="ABC_transporter-like_CS"/>
</dbReference>
<comment type="subcellular location">
    <subcellularLocation>
        <location evidence="1">Cell membrane</location>
        <topology evidence="1">Peripheral membrane protein</topology>
    </subcellularLocation>
</comment>
<dbReference type="Pfam" id="PF00005">
    <property type="entry name" value="ABC_tran"/>
    <property type="match status" value="1"/>
</dbReference>
<dbReference type="InterPro" id="IPR050763">
    <property type="entry name" value="ABC_transporter_ATP-binding"/>
</dbReference>
<reference evidence="8 9" key="1">
    <citation type="submission" date="2019-09" db="EMBL/GenBank/DDBJ databases">
        <authorList>
            <person name="Duangmal K."/>
            <person name="Teo W.F.A."/>
            <person name="Lipun K."/>
        </authorList>
    </citation>
    <scope>NUCLEOTIDE SEQUENCE [LARGE SCALE GENOMIC DNA]</scope>
    <source>
        <strain evidence="8 9">K1PN6</strain>
    </source>
</reference>
<dbReference type="AlphaFoldDB" id="A0A5N8X3U5"/>
<name>A0A5N8X3U5_9ACTN</name>
<accession>A0A5N8X3U5</accession>
<evidence type="ECO:0000256" key="5">
    <source>
        <dbReference type="ARBA" id="ARBA00023251"/>
    </source>
</evidence>
<dbReference type="PANTHER" id="PTHR42711:SF19">
    <property type="entry name" value="DOXORUBICIN RESISTANCE ATP-BINDING PROTEIN DRRA"/>
    <property type="match status" value="1"/>
</dbReference>
<feature type="compositionally biased region" description="Low complexity" evidence="6">
    <location>
        <begin position="234"/>
        <end position="246"/>
    </location>
</feature>
<protein>
    <submittedName>
        <fullName evidence="8">ATP-binding cassette domain-containing protein</fullName>
    </submittedName>
</protein>
<proteinExistence type="predicted"/>
<dbReference type="PANTHER" id="PTHR42711">
    <property type="entry name" value="ABC TRANSPORTER ATP-BINDING PROTEIN"/>
    <property type="match status" value="1"/>
</dbReference>
<dbReference type="Gene3D" id="3.40.50.300">
    <property type="entry name" value="P-loop containing nucleotide triphosphate hydrolases"/>
    <property type="match status" value="1"/>
</dbReference>
<evidence type="ECO:0000313" key="8">
    <source>
        <dbReference type="EMBL" id="MPY53726.1"/>
    </source>
</evidence>
<dbReference type="InterPro" id="IPR003439">
    <property type="entry name" value="ABC_transporter-like_ATP-bd"/>
</dbReference>
<dbReference type="PROSITE" id="PS00211">
    <property type="entry name" value="ABC_TRANSPORTER_1"/>
    <property type="match status" value="1"/>
</dbReference>
<organism evidence="8 9">
    <name type="scientific">Streptomyces acidicola</name>
    <dbReference type="NCBI Taxonomy" id="2596892"/>
    <lineage>
        <taxon>Bacteria</taxon>
        <taxon>Bacillati</taxon>
        <taxon>Actinomycetota</taxon>
        <taxon>Actinomycetes</taxon>
        <taxon>Kitasatosporales</taxon>
        <taxon>Streptomycetaceae</taxon>
        <taxon>Streptomyces</taxon>
    </lineage>
</organism>
<evidence type="ECO:0000256" key="3">
    <source>
        <dbReference type="ARBA" id="ARBA00022741"/>
    </source>
</evidence>
<keyword evidence="9" id="KW-1185">Reference proteome</keyword>
<keyword evidence="3" id="KW-0547">Nucleotide-binding</keyword>
<evidence type="ECO:0000256" key="1">
    <source>
        <dbReference type="ARBA" id="ARBA00004202"/>
    </source>
</evidence>
<dbReference type="Proteomes" id="UP000373149">
    <property type="component" value="Unassembled WGS sequence"/>
</dbReference>
<evidence type="ECO:0000256" key="2">
    <source>
        <dbReference type="ARBA" id="ARBA00022448"/>
    </source>
</evidence>
<dbReference type="GO" id="GO:0046677">
    <property type="term" value="P:response to antibiotic"/>
    <property type="evidence" value="ECO:0007669"/>
    <property type="project" value="UniProtKB-KW"/>
</dbReference>
<dbReference type="InterPro" id="IPR027417">
    <property type="entry name" value="P-loop_NTPase"/>
</dbReference>
<evidence type="ECO:0000259" key="7">
    <source>
        <dbReference type="PROSITE" id="PS50893"/>
    </source>
</evidence>
<gene>
    <name evidence="8" type="ORF">FPZ41_36240</name>
</gene>
<keyword evidence="5" id="KW-0046">Antibiotic resistance</keyword>
<dbReference type="GO" id="GO:0005886">
    <property type="term" value="C:plasma membrane"/>
    <property type="evidence" value="ECO:0007669"/>
    <property type="project" value="UniProtKB-SubCell"/>
</dbReference>
<sequence>MTTRTSAIEVAGLRKSYGEHEVVAGVDLTVPAGTVYALLEPNGAGKTTTVRILSTLLPADAGEARVAGYDIRREADQVRASIGVTGQFSAVDELLTGRENLRLMAALGHLDRRHAESVIEQLLERFHLADAADRRAVTYSGGMKRRLDLAMTLVAGPRLIFLDEPTTGLDPRSRRDLWGRRVRAGGEFRRVARRCPVTPCGARSAAGSRATPPRWARGTRPAVDQPGAGRGSRGRSAPGRSGRPQGMPEWWSASCVRGCGRRCGRAARR</sequence>
<feature type="region of interest" description="Disordered" evidence="6">
    <location>
        <begin position="199"/>
        <end position="251"/>
    </location>
</feature>
<keyword evidence="4 8" id="KW-0067">ATP-binding</keyword>
<dbReference type="PROSITE" id="PS50893">
    <property type="entry name" value="ABC_TRANSPORTER_2"/>
    <property type="match status" value="1"/>
</dbReference>
<dbReference type="GO" id="GO:0016887">
    <property type="term" value="F:ATP hydrolysis activity"/>
    <property type="evidence" value="ECO:0007669"/>
    <property type="project" value="InterPro"/>
</dbReference>
<dbReference type="SUPFAM" id="SSF52540">
    <property type="entry name" value="P-loop containing nucleoside triphosphate hydrolases"/>
    <property type="match status" value="1"/>
</dbReference>